<dbReference type="PANTHER" id="PTHR38434">
    <property type="entry name" value="BLL2549 PROTEIN"/>
    <property type="match status" value="1"/>
</dbReference>
<evidence type="ECO:0000313" key="1">
    <source>
        <dbReference type="EMBL" id="BAE51778.1"/>
    </source>
</evidence>
<reference evidence="1 2" key="1">
    <citation type="journal article" date="2005" name="DNA Res.">
        <title>Complete genome sequence of the facultative anaerobic magnetotactic bacterium Magnetospirillum sp. strain AMB-1.</title>
        <authorList>
            <person name="Matsunaga T."/>
            <person name="Okamura Y."/>
            <person name="Fukuda Y."/>
            <person name="Wahyudi A.T."/>
            <person name="Murase Y."/>
            <person name="Takeyama H."/>
        </authorList>
    </citation>
    <scope>NUCLEOTIDE SEQUENCE [LARGE SCALE GENOMIC DNA]</scope>
    <source>
        <strain evidence="2">ATCC 700264 / AMB-1</strain>
    </source>
</reference>
<dbReference type="EMBL" id="AP007255">
    <property type="protein sequence ID" value="BAE51778.1"/>
    <property type="molecule type" value="Genomic_DNA"/>
</dbReference>
<protein>
    <submittedName>
        <fullName evidence="1">Predicted membrane protein</fullName>
    </submittedName>
</protein>
<dbReference type="HOGENOM" id="CLU_013837_0_0_5"/>
<dbReference type="InterPro" id="IPR019286">
    <property type="entry name" value="DUF2339_TM"/>
</dbReference>
<evidence type="ECO:0000313" key="2">
    <source>
        <dbReference type="Proteomes" id="UP000007058"/>
    </source>
</evidence>
<dbReference type="InterPro" id="IPR014600">
    <property type="entry name" value="UCP035905_mem"/>
</dbReference>
<proteinExistence type="predicted"/>
<dbReference type="Proteomes" id="UP000007058">
    <property type="component" value="Chromosome"/>
</dbReference>
<dbReference type="RefSeq" id="WP_011385351.1">
    <property type="nucleotide sequence ID" value="NC_007626.1"/>
</dbReference>
<dbReference type="PIRSF" id="PIRSF035905">
    <property type="entry name" value="UCP035905_mp"/>
    <property type="match status" value="1"/>
</dbReference>
<name>Q2W2Z7_PARM1</name>
<dbReference type="AlphaFoldDB" id="Q2W2Z7"/>
<dbReference type="PANTHER" id="PTHR38434:SF1">
    <property type="entry name" value="BLL2549 PROTEIN"/>
    <property type="match status" value="1"/>
</dbReference>
<dbReference type="Pfam" id="PF10101">
    <property type="entry name" value="DUF2339"/>
    <property type="match status" value="2"/>
</dbReference>
<gene>
    <name evidence="1" type="ordered locus">amb2974</name>
</gene>
<organism evidence="1 2">
    <name type="scientific">Paramagnetospirillum magneticum (strain ATCC 700264 / AMB-1)</name>
    <name type="common">Magnetospirillum magneticum</name>
    <dbReference type="NCBI Taxonomy" id="342108"/>
    <lineage>
        <taxon>Bacteria</taxon>
        <taxon>Pseudomonadati</taxon>
        <taxon>Pseudomonadota</taxon>
        <taxon>Alphaproteobacteria</taxon>
        <taxon>Rhodospirillales</taxon>
        <taxon>Magnetospirillaceae</taxon>
        <taxon>Paramagnetospirillum</taxon>
    </lineage>
</organism>
<dbReference type="OrthoDB" id="5422830at2"/>
<accession>Q2W2Z7</accession>
<sequence length="868" mass="91325">MFILTLIGGLLVLGFVVGLPVAALSARSLALRLERELKGVKGRLAEVEARLAELQRPPEAPPAEAPPPEPVTVVVAAPLLPIAVDVPRPKPAKPMGTEKALTERWLVWLGGITLALGGAFLVKFSVEQGLLGPAVRVSLGGLTGLATMVLGHVLARTRIADRTWHLPSVLVGAGASMVFASLFAAYALYHFLDPMLAFAGLGLVAAATVLLSLAHGPFVAMLGLAGGFAVPLLVRTSEPNALGLFAYLLALAAGTLALLRWRQWWWLAWMTLGGTAGWVLLWLITAYRLGDELVLGVFLAALAALFAAFRLGIPAVPAFAQRAEAPMVRQVILVAGGVIAATALAVTSVADFSSASLALLFALELGYLAFAWRDQEFDRLPYLAAVLAVAVLASWDAGLPEIGQFTDILGRPLPHEAERFAWVAALSAALFGAAGFAAAERAQRPPRWAAVSVGAPLAILAATYWRLHSTAGGWLWTGGALALGLAFLLAAERISRRRGEDGMDGALGAYAVGVVGAMALAATIAFEEAWLTVTLSLLVAGTAWIESRLRIADLRKVALVLACVILVRLGLNPYVLDYHIAGPSAFNWLLYGYGIPLAAFLAAARLFRSSADDVLVQVLEAGAIAFAVLLVSLEIRHLMAGGFGPGAGYSLTEQSLHSIAWLSGAAVLLAIHRRGGRLVPLRGAQVLAVLATVQVVLLQSLMQNPLLTGASVGERLILDPLLLAFAAPAALYGLLARLAPRSPPWDKPACVALALALGFLWAMLETRHAFAGANLRLGAVGQAEMWAYSVVALLGGVAVLSGGIRFGSAILRHTGLAVVMLVVVKVFLVDLSRTSGLWRALSFLGLGAALMGIGWLYRRFVRLEDTTP</sequence>
<keyword evidence="2" id="KW-1185">Reference proteome</keyword>
<dbReference type="KEGG" id="mag:amb2974"/>
<dbReference type="STRING" id="342108.amb2974"/>